<comment type="cofactor">
    <cofactor evidence="1 7">
        <name>Zn(2+)</name>
        <dbReference type="ChEBI" id="CHEBI:29105"/>
    </cofactor>
</comment>
<dbReference type="InterPro" id="IPR016473">
    <property type="entry name" value="dCMP_deaminase"/>
</dbReference>
<evidence type="ECO:0000256" key="1">
    <source>
        <dbReference type="ARBA" id="ARBA00001947"/>
    </source>
</evidence>
<dbReference type="EMBL" id="UPPP01000104">
    <property type="protein sequence ID" value="VBB08919.1"/>
    <property type="molecule type" value="Genomic_DNA"/>
</dbReference>
<feature type="binding site" evidence="7">
    <location>
        <position position="120"/>
    </location>
    <ligand>
        <name>Zn(2+)</name>
        <dbReference type="ChEBI" id="CHEBI:29105"/>
        <note>catalytic</note>
    </ligand>
</feature>
<feature type="active site" description="Proton donor" evidence="6">
    <location>
        <position position="86"/>
    </location>
</feature>
<dbReference type="GO" id="GO:0005737">
    <property type="term" value="C:cytoplasm"/>
    <property type="evidence" value="ECO:0007669"/>
    <property type="project" value="TreeGrafter"/>
</dbReference>
<protein>
    <recommendedName>
        <fullName evidence="8">CMP/dCMP-type deaminase domain-containing protein</fullName>
    </recommendedName>
</protein>
<dbReference type="InterPro" id="IPR016192">
    <property type="entry name" value="APOBEC/CMP_deaminase_Zn-bd"/>
</dbReference>
<dbReference type="InterPro" id="IPR035105">
    <property type="entry name" value="Deoxycytidylate_deaminase_dom"/>
</dbReference>
<feature type="domain" description="CMP/dCMP-type deaminase" evidence="8">
    <location>
        <begin position="10"/>
        <end position="161"/>
    </location>
</feature>
<dbReference type="OrthoDB" id="9788517at2"/>
<dbReference type="Proteomes" id="UP000277811">
    <property type="component" value="Unassembled WGS sequence"/>
</dbReference>
<evidence type="ECO:0000313" key="9">
    <source>
        <dbReference type="EMBL" id="VBB08919.1"/>
    </source>
</evidence>
<proteinExistence type="inferred from homology"/>
<evidence type="ECO:0000259" key="8">
    <source>
        <dbReference type="PROSITE" id="PS51747"/>
    </source>
</evidence>
<evidence type="ECO:0000256" key="4">
    <source>
        <dbReference type="ARBA" id="ARBA00022801"/>
    </source>
</evidence>
<keyword evidence="5 7" id="KW-0862">Zinc</keyword>
<dbReference type="SUPFAM" id="SSF53927">
    <property type="entry name" value="Cytidine deaminase-like"/>
    <property type="match status" value="1"/>
</dbReference>
<evidence type="ECO:0000256" key="6">
    <source>
        <dbReference type="PIRSR" id="PIRSR006019-1"/>
    </source>
</evidence>
<dbReference type="RefSeq" id="WP_122629755.1">
    <property type="nucleotide sequence ID" value="NZ_UPPP01000104.1"/>
</dbReference>
<evidence type="ECO:0000256" key="2">
    <source>
        <dbReference type="ARBA" id="ARBA00006576"/>
    </source>
</evidence>
<sequence>MSGTGSNRPDWTEYFLETARVIGRRSTCLRRRYGAVIVKDNIIVSTGYNGSPRGEANCIDTGICKREALKVPKGQRYELCVGVHAEQNAIINGEPLKMKGATIYVAGFNADGSLASGKPCLLCRRMIKNAMIDKVVYWEADGSVVTRKPGELPDINAIEDC</sequence>
<evidence type="ECO:0000256" key="3">
    <source>
        <dbReference type="ARBA" id="ARBA00022723"/>
    </source>
</evidence>
<dbReference type="CDD" id="cd01286">
    <property type="entry name" value="deoxycytidylate_deaminase"/>
    <property type="match status" value="1"/>
</dbReference>
<keyword evidence="4" id="KW-0378">Hydrolase</keyword>
<dbReference type="Pfam" id="PF00383">
    <property type="entry name" value="dCMP_cyt_deam_1"/>
    <property type="match status" value="1"/>
</dbReference>
<dbReference type="Gene3D" id="3.40.140.10">
    <property type="entry name" value="Cytidine Deaminase, domain 2"/>
    <property type="match status" value="1"/>
</dbReference>
<name>A0A498RCE4_9FIRM</name>
<dbReference type="PROSITE" id="PS00903">
    <property type="entry name" value="CYT_DCMP_DEAMINASES_1"/>
    <property type="match status" value="1"/>
</dbReference>
<comment type="similarity">
    <text evidence="2">Belongs to the cytidine and deoxycytidylate deaminase family.</text>
</comment>
<evidence type="ECO:0000256" key="5">
    <source>
        <dbReference type="ARBA" id="ARBA00022833"/>
    </source>
</evidence>
<dbReference type="InterPro" id="IPR015517">
    <property type="entry name" value="dCMP_deaminase-rel"/>
</dbReference>
<dbReference type="PANTHER" id="PTHR11086">
    <property type="entry name" value="DEOXYCYTIDYLATE DEAMINASE-RELATED"/>
    <property type="match status" value="1"/>
</dbReference>
<dbReference type="GO" id="GO:0004132">
    <property type="term" value="F:dCMP deaminase activity"/>
    <property type="evidence" value="ECO:0007669"/>
    <property type="project" value="InterPro"/>
</dbReference>
<dbReference type="PIRSF" id="PIRSF006019">
    <property type="entry name" value="dCMP_deaminase"/>
    <property type="match status" value="1"/>
</dbReference>
<feature type="binding site" evidence="7">
    <location>
        <position position="123"/>
    </location>
    <ligand>
        <name>Zn(2+)</name>
        <dbReference type="ChEBI" id="CHEBI:29105"/>
        <note>catalytic</note>
    </ligand>
</feature>
<dbReference type="PANTHER" id="PTHR11086:SF18">
    <property type="entry name" value="DEOXYCYTIDYLATE DEAMINASE"/>
    <property type="match status" value="1"/>
</dbReference>
<evidence type="ECO:0000256" key="7">
    <source>
        <dbReference type="PIRSR" id="PIRSR006019-2"/>
    </source>
</evidence>
<dbReference type="AlphaFoldDB" id="A0A498RCE4"/>
<keyword evidence="3 7" id="KW-0479">Metal-binding</keyword>
<gene>
    <name evidence="9" type="ORF">LUCI_4202</name>
</gene>
<dbReference type="GO" id="GO:0008270">
    <property type="term" value="F:zinc ion binding"/>
    <property type="evidence" value="ECO:0007669"/>
    <property type="project" value="InterPro"/>
</dbReference>
<dbReference type="PROSITE" id="PS51747">
    <property type="entry name" value="CYT_DCMP_DEAMINASES_2"/>
    <property type="match status" value="1"/>
</dbReference>
<dbReference type="GO" id="GO:0006220">
    <property type="term" value="P:pyrimidine nucleotide metabolic process"/>
    <property type="evidence" value="ECO:0007669"/>
    <property type="project" value="InterPro"/>
</dbReference>
<feature type="binding site" evidence="7">
    <location>
        <position position="84"/>
    </location>
    <ligand>
        <name>Zn(2+)</name>
        <dbReference type="ChEBI" id="CHEBI:29105"/>
        <note>catalytic</note>
    </ligand>
</feature>
<keyword evidence="10" id="KW-1185">Reference proteome</keyword>
<dbReference type="InterPro" id="IPR002125">
    <property type="entry name" value="CMP_dCMP_dom"/>
</dbReference>
<reference evidence="9 10" key="1">
    <citation type="submission" date="2018-06" db="EMBL/GenBank/DDBJ databases">
        <authorList>
            <person name="Strepis N."/>
        </authorList>
    </citation>
    <scope>NUCLEOTIDE SEQUENCE [LARGE SCALE GENOMIC DNA]</scope>
    <source>
        <strain evidence="9">LUCI</strain>
    </source>
</reference>
<organism evidence="9 10">
    <name type="scientific">Lucifera butyrica</name>
    <dbReference type="NCBI Taxonomy" id="1351585"/>
    <lineage>
        <taxon>Bacteria</taxon>
        <taxon>Bacillati</taxon>
        <taxon>Bacillota</taxon>
        <taxon>Negativicutes</taxon>
        <taxon>Veillonellales</taxon>
        <taxon>Veillonellaceae</taxon>
        <taxon>Lucifera</taxon>
    </lineage>
</organism>
<dbReference type="InterPro" id="IPR016193">
    <property type="entry name" value="Cytidine_deaminase-like"/>
</dbReference>
<accession>A0A498RCE4</accession>
<evidence type="ECO:0000313" key="10">
    <source>
        <dbReference type="Proteomes" id="UP000277811"/>
    </source>
</evidence>